<gene>
    <name evidence="10 11" type="primary">LOC116411524</name>
</gene>
<dbReference type="FunFam" id="1.10.10.60:FF:000360">
    <property type="entry name" value="Gastrulation brain homeobox"/>
    <property type="match status" value="1"/>
</dbReference>
<keyword evidence="9" id="KW-1185">Reference proteome</keyword>
<feature type="region of interest" description="Disordered" evidence="7">
    <location>
        <begin position="157"/>
        <end position="188"/>
    </location>
</feature>
<feature type="DNA-binding region" description="Homeobox" evidence="5">
    <location>
        <begin position="535"/>
        <end position="594"/>
    </location>
</feature>
<feature type="region of interest" description="Disordered" evidence="7">
    <location>
        <begin position="289"/>
        <end position="428"/>
    </location>
</feature>
<dbReference type="PRINTS" id="PR00024">
    <property type="entry name" value="HOMEOBOX"/>
</dbReference>
<feature type="domain" description="Homeobox" evidence="8">
    <location>
        <begin position="533"/>
        <end position="593"/>
    </location>
</feature>
<accession>A0A8J1JPJ1</accession>
<dbReference type="CDD" id="cd00086">
    <property type="entry name" value="homeodomain"/>
    <property type="match status" value="1"/>
</dbReference>
<dbReference type="PANTHER" id="PTHR24334:SF2">
    <property type="entry name" value="HOMEOBOX PROTEIN GBX-1"/>
    <property type="match status" value="1"/>
</dbReference>
<feature type="region of interest" description="Disordered" evidence="7">
    <location>
        <begin position="91"/>
        <end position="136"/>
    </location>
</feature>
<dbReference type="Proteomes" id="UP000008143">
    <property type="component" value="Chromosome 6"/>
</dbReference>
<dbReference type="GO" id="GO:0000977">
    <property type="term" value="F:RNA polymerase II transcription regulatory region sequence-specific DNA binding"/>
    <property type="evidence" value="ECO:0000318"/>
    <property type="project" value="GO_Central"/>
</dbReference>
<evidence type="ECO:0000256" key="5">
    <source>
        <dbReference type="PROSITE-ProRule" id="PRU00108"/>
    </source>
</evidence>
<organism evidence="9 10">
    <name type="scientific">Xenopus tropicalis</name>
    <name type="common">Western clawed frog</name>
    <name type="synonym">Silurana tropicalis</name>
    <dbReference type="NCBI Taxonomy" id="8364"/>
    <lineage>
        <taxon>Eukaryota</taxon>
        <taxon>Metazoa</taxon>
        <taxon>Chordata</taxon>
        <taxon>Craniata</taxon>
        <taxon>Vertebrata</taxon>
        <taxon>Euteleostomi</taxon>
        <taxon>Amphibia</taxon>
        <taxon>Batrachia</taxon>
        <taxon>Anura</taxon>
        <taxon>Pipoidea</taxon>
        <taxon>Pipidae</taxon>
        <taxon>Xenopodinae</taxon>
        <taxon>Xenopus</taxon>
        <taxon>Silurana</taxon>
    </lineage>
</organism>
<dbReference type="Pfam" id="PF00046">
    <property type="entry name" value="Homeodomain"/>
    <property type="match status" value="2"/>
</dbReference>
<reference evidence="10" key="1">
    <citation type="submission" date="2025-08" db="UniProtKB">
        <authorList>
            <consortium name="RefSeq"/>
        </authorList>
    </citation>
    <scope>IDENTIFICATION</scope>
    <source>
        <strain evidence="10">Nigerian</strain>
        <tissue evidence="10">Liver and blood</tissue>
    </source>
</reference>
<dbReference type="RefSeq" id="XP_031759799.1">
    <property type="nucleotide sequence ID" value="XM_031903939.1"/>
</dbReference>
<keyword evidence="3 5" id="KW-0371">Homeobox</keyword>
<dbReference type="GO" id="GO:0006357">
    <property type="term" value="P:regulation of transcription by RNA polymerase II"/>
    <property type="evidence" value="ECO:0000318"/>
    <property type="project" value="GO_Central"/>
</dbReference>
<feature type="DNA-binding region" description="Homeobox" evidence="5">
    <location>
        <begin position="185"/>
        <end position="242"/>
    </location>
</feature>
<keyword evidence="4 5" id="KW-0539">Nucleus</keyword>
<dbReference type="PANTHER" id="PTHR24334">
    <property type="entry name" value="HOMEOBOX PROTEIN GBX"/>
    <property type="match status" value="1"/>
</dbReference>
<evidence type="ECO:0000256" key="6">
    <source>
        <dbReference type="RuleBase" id="RU000682"/>
    </source>
</evidence>
<evidence type="ECO:0000313" key="9">
    <source>
        <dbReference type="Proteomes" id="UP000008143"/>
    </source>
</evidence>
<comment type="subcellular location">
    <subcellularLocation>
        <location evidence="1 5 6">Nucleus</location>
    </subcellularLocation>
</comment>
<protein>
    <submittedName>
        <fullName evidence="10">Uncharacterized protein LOC116411524</fullName>
    </submittedName>
</protein>
<dbReference type="GO" id="GO:0005634">
    <property type="term" value="C:nucleus"/>
    <property type="evidence" value="ECO:0000318"/>
    <property type="project" value="GO_Central"/>
</dbReference>
<dbReference type="KEGG" id="xtr:116411524"/>
<feature type="compositionally biased region" description="Acidic residues" evidence="7">
    <location>
        <begin position="490"/>
        <end position="503"/>
    </location>
</feature>
<dbReference type="OrthoDB" id="6159439at2759"/>
<feature type="compositionally biased region" description="Basic and acidic residues" evidence="7">
    <location>
        <begin position="157"/>
        <end position="171"/>
    </location>
</feature>
<proteinExistence type="predicted"/>
<evidence type="ECO:0000256" key="4">
    <source>
        <dbReference type="ARBA" id="ARBA00023242"/>
    </source>
</evidence>
<evidence type="ECO:0000256" key="7">
    <source>
        <dbReference type="SAM" id="MobiDB-lite"/>
    </source>
</evidence>
<sequence length="634" mass="69835">MQRPSGLVSTFTIDSLIGSPPVRQGHVLYTGYPMFMPYRPLVLPQTLPPSPLPSLGPLASFTGRLNNTFCASLGQGLPSMVALTTSLPNFTDTPESFHSQSQELAAPGGGSPDLEKRGRENALHGTQEPSSEPPNYMEPYTCLPEKLRALIEDKAEGKTWRPAAETREERGQCFSGGEQLTTGRGRRRRTAFTQRAALELEKEFLPESTSLREVQIATLLKLQRGAIQIWFRTRGGKWKVMKVETSAVGRGAHPEPKIVVRIPVLMPAERQVSLWFQVIENKMNWQETGSGRRLVAKSESSDQDKAEGKTSEAGCSEREERAWGRAADGAFLMREAPPPARKQGKSAGQCFSGGEQLDHQEEVEGGRRRSPASSSWNWRRSSLPESTFASGEVPDRPTLSSFSEVPSSRSGSEPRGGQWKRPSQRPQVHVSGFQLPFYKTLKALAMVIIKLCPFCATSPSGFLPSGDEKLESSDEDKAEGKTSEAGCSEREEESLGESADESIPDGVGSPPRPRNKGKSAGQASAVEAAGTPGKSRRRRTAFTSEQLLELEKEFHCKKYLSLTERSQIAHTLKLSEVQVKIWFQNRRAKWKRIKAGNVSSRAGEPIRNPKIVVPIPVHVNRFAVRTQQMDGGHP</sequence>
<dbReference type="GeneID" id="116411524"/>
<name>A0A8J1JPJ1_XENTR</name>
<evidence type="ECO:0000256" key="1">
    <source>
        <dbReference type="ARBA" id="ARBA00004123"/>
    </source>
</evidence>
<feature type="compositionally biased region" description="Polar residues" evidence="7">
    <location>
        <begin position="371"/>
        <end position="389"/>
    </location>
</feature>
<feature type="region of interest" description="Disordered" evidence="7">
    <location>
        <begin position="466"/>
        <end position="539"/>
    </location>
</feature>
<dbReference type="GO" id="GO:0051960">
    <property type="term" value="P:regulation of nervous system development"/>
    <property type="evidence" value="ECO:0000318"/>
    <property type="project" value="GO_Central"/>
</dbReference>
<dbReference type="AlphaFoldDB" id="A0A8J1JPJ1"/>
<dbReference type="GO" id="GO:0000981">
    <property type="term" value="F:DNA-binding transcription factor activity, RNA polymerase II-specific"/>
    <property type="evidence" value="ECO:0000318"/>
    <property type="project" value="GO_Central"/>
</dbReference>
<dbReference type="PROSITE" id="PS00027">
    <property type="entry name" value="HOMEOBOX_1"/>
    <property type="match status" value="1"/>
</dbReference>
<dbReference type="InterPro" id="IPR042982">
    <property type="entry name" value="GBX-1/2"/>
</dbReference>
<dbReference type="SMART" id="SM00389">
    <property type="entry name" value="HOX"/>
    <property type="match status" value="2"/>
</dbReference>
<dbReference type="InterPro" id="IPR001356">
    <property type="entry name" value="HD"/>
</dbReference>
<evidence type="ECO:0000313" key="11">
    <source>
        <dbReference type="Xenbase" id="XB-GENE-29097163"/>
    </source>
</evidence>
<dbReference type="SUPFAM" id="SSF46689">
    <property type="entry name" value="Homeodomain-like"/>
    <property type="match status" value="2"/>
</dbReference>
<dbReference type="InterPro" id="IPR020479">
    <property type="entry name" value="HD_metazoa"/>
</dbReference>
<evidence type="ECO:0000256" key="3">
    <source>
        <dbReference type="ARBA" id="ARBA00023155"/>
    </source>
</evidence>
<dbReference type="InterPro" id="IPR017970">
    <property type="entry name" value="Homeobox_CS"/>
</dbReference>
<feature type="compositionally biased region" description="Basic and acidic residues" evidence="7">
    <location>
        <begin position="356"/>
        <end position="367"/>
    </location>
</feature>
<keyword evidence="2 5" id="KW-0238">DNA-binding</keyword>
<evidence type="ECO:0000313" key="10">
    <source>
        <dbReference type="RefSeq" id="XP_031759799.1"/>
    </source>
</evidence>
<dbReference type="InterPro" id="IPR009057">
    <property type="entry name" value="Homeodomain-like_sf"/>
</dbReference>
<dbReference type="Xenbase" id="XB-GENE-29097163">
    <property type="gene designation" value="LOC116411524"/>
</dbReference>
<feature type="compositionally biased region" description="Basic and acidic residues" evidence="7">
    <location>
        <begin position="299"/>
        <end position="323"/>
    </location>
</feature>
<evidence type="ECO:0000256" key="2">
    <source>
        <dbReference type="ARBA" id="ARBA00023125"/>
    </source>
</evidence>
<feature type="domain" description="Homeobox" evidence="8">
    <location>
        <begin position="183"/>
        <end position="241"/>
    </location>
</feature>
<feature type="compositionally biased region" description="Basic and acidic residues" evidence="7">
    <location>
        <begin position="113"/>
        <end position="122"/>
    </location>
</feature>
<feature type="compositionally biased region" description="Polar residues" evidence="7">
    <location>
        <begin position="91"/>
        <end position="103"/>
    </location>
</feature>
<feature type="compositionally biased region" description="Low complexity" evidence="7">
    <location>
        <begin position="400"/>
        <end position="416"/>
    </location>
</feature>
<evidence type="ECO:0000259" key="8">
    <source>
        <dbReference type="PROSITE" id="PS50071"/>
    </source>
</evidence>
<dbReference type="Gene3D" id="1.10.10.60">
    <property type="entry name" value="Homeodomain-like"/>
    <property type="match status" value="2"/>
</dbReference>
<dbReference type="PROSITE" id="PS50071">
    <property type="entry name" value="HOMEOBOX_2"/>
    <property type="match status" value="2"/>
</dbReference>